<sequence length="294" mass="30549">MASGDRQRIIETNRSLRIIKNELEALFEKGIISDAAFDSINDLLPTESDISSAHTPAQRAAAHPAPSPAPSEPPVSALNNLTLNQHAHAPPSYNQSTAANNGPPPLPGRNQPPPPPPGKPVLAYAKALYAYAASDARDCSFERGDRIAVYEYMNADWSMGRNLRTGLEGIFPKSYVEPETPAAAAAAAPHSWNNGWNEKAPTGGYPGANAPYQPPAQPQYSGGGGYMAPPPGPMQGNPYNANAPPMAVAEQGSEGGAGGSKMGETGKKLGKKLGNAAIFGAGATIGSNLVNSIF</sequence>
<dbReference type="InterPro" id="IPR036028">
    <property type="entry name" value="SH3-like_dom_sf"/>
</dbReference>
<feature type="region of interest" description="Disordered" evidence="3">
    <location>
        <begin position="48"/>
        <end position="120"/>
    </location>
</feature>
<dbReference type="SMART" id="SM00326">
    <property type="entry name" value="SH3"/>
    <property type="match status" value="1"/>
</dbReference>
<dbReference type="Pfam" id="PF00018">
    <property type="entry name" value="SH3_1"/>
    <property type="match status" value="1"/>
</dbReference>
<evidence type="ECO:0000256" key="2">
    <source>
        <dbReference type="PROSITE-ProRule" id="PRU00192"/>
    </source>
</evidence>
<organism evidence="5 6">
    <name type="scientific">Podospora appendiculata</name>
    <dbReference type="NCBI Taxonomy" id="314037"/>
    <lineage>
        <taxon>Eukaryota</taxon>
        <taxon>Fungi</taxon>
        <taxon>Dikarya</taxon>
        <taxon>Ascomycota</taxon>
        <taxon>Pezizomycotina</taxon>
        <taxon>Sordariomycetes</taxon>
        <taxon>Sordariomycetidae</taxon>
        <taxon>Sordariales</taxon>
        <taxon>Podosporaceae</taxon>
        <taxon>Podospora</taxon>
    </lineage>
</organism>
<evidence type="ECO:0000256" key="3">
    <source>
        <dbReference type="SAM" id="MobiDB-lite"/>
    </source>
</evidence>
<evidence type="ECO:0000313" key="5">
    <source>
        <dbReference type="EMBL" id="KAK3695404.1"/>
    </source>
</evidence>
<reference evidence="5" key="1">
    <citation type="journal article" date="2023" name="Mol. Phylogenet. Evol.">
        <title>Genome-scale phylogeny and comparative genomics of the fungal order Sordariales.</title>
        <authorList>
            <person name="Hensen N."/>
            <person name="Bonometti L."/>
            <person name="Westerberg I."/>
            <person name="Brannstrom I.O."/>
            <person name="Guillou S."/>
            <person name="Cros-Aarteil S."/>
            <person name="Calhoun S."/>
            <person name="Haridas S."/>
            <person name="Kuo A."/>
            <person name="Mondo S."/>
            <person name="Pangilinan J."/>
            <person name="Riley R."/>
            <person name="LaButti K."/>
            <person name="Andreopoulos B."/>
            <person name="Lipzen A."/>
            <person name="Chen C."/>
            <person name="Yan M."/>
            <person name="Daum C."/>
            <person name="Ng V."/>
            <person name="Clum A."/>
            <person name="Steindorff A."/>
            <person name="Ohm R.A."/>
            <person name="Martin F."/>
            <person name="Silar P."/>
            <person name="Natvig D.O."/>
            <person name="Lalanne C."/>
            <person name="Gautier V."/>
            <person name="Ament-Velasquez S.L."/>
            <person name="Kruys A."/>
            <person name="Hutchinson M.I."/>
            <person name="Powell A.J."/>
            <person name="Barry K."/>
            <person name="Miller A.N."/>
            <person name="Grigoriev I.V."/>
            <person name="Debuchy R."/>
            <person name="Gladieux P."/>
            <person name="Hiltunen Thoren M."/>
            <person name="Johannesson H."/>
        </authorList>
    </citation>
    <scope>NUCLEOTIDE SEQUENCE</scope>
    <source>
        <strain evidence="5">CBS 314.62</strain>
    </source>
</reference>
<evidence type="ECO:0000313" key="6">
    <source>
        <dbReference type="Proteomes" id="UP001270362"/>
    </source>
</evidence>
<proteinExistence type="predicted"/>
<name>A0AAE0XL24_9PEZI</name>
<feature type="compositionally biased region" description="Pro residues" evidence="3">
    <location>
        <begin position="102"/>
        <end position="119"/>
    </location>
</feature>
<comment type="caution">
    <text evidence="5">The sequence shown here is derived from an EMBL/GenBank/DDBJ whole genome shotgun (WGS) entry which is preliminary data.</text>
</comment>
<keyword evidence="6" id="KW-1185">Reference proteome</keyword>
<dbReference type="PROSITE" id="PS50002">
    <property type="entry name" value="SH3"/>
    <property type="match status" value="1"/>
</dbReference>
<dbReference type="Gene3D" id="2.30.30.40">
    <property type="entry name" value="SH3 Domains"/>
    <property type="match status" value="1"/>
</dbReference>
<dbReference type="AlphaFoldDB" id="A0AAE0XL24"/>
<dbReference type="PANTHER" id="PTHR45929:SF7">
    <property type="entry name" value="LAS SEVENTEEN-BINDING PROTEIN 1"/>
    <property type="match status" value="1"/>
</dbReference>
<protein>
    <submittedName>
        <fullName evidence="5">SH3 domain-containing protein</fullName>
    </submittedName>
</protein>
<dbReference type="InterPro" id="IPR050670">
    <property type="entry name" value="STAM"/>
</dbReference>
<evidence type="ECO:0000256" key="1">
    <source>
        <dbReference type="ARBA" id="ARBA00022443"/>
    </source>
</evidence>
<dbReference type="InterPro" id="IPR001452">
    <property type="entry name" value="SH3_domain"/>
</dbReference>
<gene>
    <name evidence="5" type="ORF">B0T22DRAFT_488745</name>
</gene>
<feature type="compositionally biased region" description="Low complexity" evidence="3">
    <location>
        <begin position="51"/>
        <end position="64"/>
    </location>
</feature>
<accession>A0AAE0XL24</accession>
<dbReference type="Proteomes" id="UP001270362">
    <property type="component" value="Unassembled WGS sequence"/>
</dbReference>
<evidence type="ECO:0000259" key="4">
    <source>
        <dbReference type="PROSITE" id="PS50002"/>
    </source>
</evidence>
<reference evidence="5" key="2">
    <citation type="submission" date="2023-06" db="EMBL/GenBank/DDBJ databases">
        <authorList>
            <consortium name="Lawrence Berkeley National Laboratory"/>
            <person name="Haridas S."/>
            <person name="Hensen N."/>
            <person name="Bonometti L."/>
            <person name="Westerberg I."/>
            <person name="Brannstrom I.O."/>
            <person name="Guillou S."/>
            <person name="Cros-Aarteil S."/>
            <person name="Calhoun S."/>
            <person name="Kuo A."/>
            <person name="Mondo S."/>
            <person name="Pangilinan J."/>
            <person name="Riley R."/>
            <person name="Labutti K."/>
            <person name="Andreopoulos B."/>
            <person name="Lipzen A."/>
            <person name="Chen C."/>
            <person name="Yanf M."/>
            <person name="Daum C."/>
            <person name="Ng V."/>
            <person name="Clum A."/>
            <person name="Steindorff A."/>
            <person name="Ohm R."/>
            <person name="Martin F."/>
            <person name="Silar P."/>
            <person name="Natvig D."/>
            <person name="Lalanne C."/>
            <person name="Gautier V."/>
            <person name="Ament-Velasquez S.L."/>
            <person name="Kruys A."/>
            <person name="Hutchinson M.I."/>
            <person name="Powell A.J."/>
            <person name="Barry K."/>
            <person name="Miller A.N."/>
            <person name="Grigoriev I.V."/>
            <person name="Debuchy R."/>
            <person name="Gladieux P."/>
            <person name="Thoren M.H."/>
            <person name="Johannesson H."/>
        </authorList>
    </citation>
    <scope>NUCLEOTIDE SEQUENCE</scope>
    <source>
        <strain evidence="5">CBS 314.62</strain>
    </source>
</reference>
<dbReference type="EMBL" id="JAULSO010000001">
    <property type="protein sequence ID" value="KAK3695404.1"/>
    <property type="molecule type" value="Genomic_DNA"/>
</dbReference>
<dbReference type="SUPFAM" id="SSF50044">
    <property type="entry name" value="SH3-domain"/>
    <property type="match status" value="1"/>
</dbReference>
<feature type="domain" description="SH3" evidence="4">
    <location>
        <begin position="120"/>
        <end position="181"/>
    </location>
</feature>
<keyword evidence="1 2" id="KW-0728">SH3 domain</keyword>
<dbReference type="PANTHER" id="PTHR45929">
    <property type="entry name" value="JAK PATHWAY SIGNAL TRANSDUCTION ADAPTOR MOLECULE"/>
    <property type="match status" value="1"/>
</dbReference>